<dbReference type="SUPFAM" id="SSF53448">
    <property type="entry name" value="Nucleotide-diphospho-sugar transferases"/>
    <property type="match status" value="1"/>
</dbReference>
<feature type="domain" description="Glycosyltransferase 2-like" evidence="4">
    <location>
        <begin position="17"/>
        <end position="121"/>
    </location>
</feature>
<evidence type="ECO:0000259" key="4">
    <source>
        <dbReference type="Pfam" id="PF00535"/>
    </source>
</evidence>
<keyword evidence="6" id="KW-1185">Reference proteome</keyword>
<dbReference type="Gene3D" id="3.90.550.10">
    <property type="entry name" value="Spore Coat Polysaccharide Biosynthesis Protein SpsA, Chain A"/>
    <property type="match status" value="1"/>
</dbReference>
<dbReference type="EMBL" id="SMTF01000019">
    <property type="protein sequence ID" value="TDK20484.1"/>
    <property type="molecule type" value="Genomic_DNA"/>
</dbReference>
<dbReference type="PANTHER" id="PTHR43179">
    <property type="entry name" value="RHAMNOSYLTRANSFERASE WBBL"/>
    <property type="match status" value="1"/>
</dbReference>
<dbReference type="CDD" id="cd02526">
    <property type="entry name" value="GT2_RfbF_like"/>
    <property type="match status" value="1"/>
</dbReference>
<dbReference type="Pfam" id="PF00535">
    <property type="entry name" value="Glycos_transf_2"/>
    <property type="match status" value="1"/>
</dbReference>
<dbReference type="PANTHER" id="PTHR43179:SF12">
    <property type="entry name" value="GALACTOFURANOSYLTRANSFERASE GLFT2"/>
    <property type="match status" value="1"/>
</dbReference>
<evidence type="ECO:0000313" key="6">
    <source>
        <dbReference type="Proteomes" id="UP000294796"/>
    </source>
</evidence>
<name>A0A4R5TPR2_9GAMM</name>
<organism evidence="5 6">
    <name type="scientific">Luteimonas aestuarii</name>
    <dbReference type="NCBI Taxonomy" id="453837"/>
    <lineage>
        <taxon>Bacteria</taxon>
        <taxon>Pseudomonadati</taxon>
        <taxon>Pseudomonadota</taxon>
        <taxon>Gammaproteobacteria</taxon>
        <taxon>Lysobacterales</taxon>
        <taxon>Lysobacteraceae</taxon>
        <taxon>Luteimonas</taxon>
    </lineage>
</organism>
<dbReference type="InterPro" id="IPR001173">
    <property type="entry name" value="Glyco_trans_2-like"/>
</dbReference>
<dbReference type="AlphaFoldDB" id="A0A4R5TPR2"/>
<protein>
    <submittedName>
        <fullName evidence="5">Glycosyltransferase family 2 protein</fullName>
    </submittedName>
</protein>
<comment type="caution">
    <text evidence="5">The sequence shown here is derived from an EMBL/GenBank/DDBJ whole genome shotgun (WGS) entry which is preliminary data.</text>
</comment>
<dbReference type="OrthoDB" id="9771846at2"/>
<dbReference type="GO" id="GO:0016757">
    <property type="term" value="F:glycosyltransferase activity"/>
    <property type="evidence" value="ECO:0007669"/>
    <property type="project" value="UniProtKB-KW"/>
</dbReference>
<dbReference type="InterPro" id="IPR029044">
    <property type="entry name" value="Nucleotide-diphossugar_trans"/>
</dbReference>
<reference evidence="5 6" key="1">
    <citation type="submission" date="2019-03" db="EMBL/GenBank/DDBJ databases">
        <title>Luteimonas zhaokaii sp.nov., isolated from the rectal contents of Plateau pika in Yushu, Qinghai Province, China.</title>
        <authorList>
            <person name="Zhang G."/>
        </authorList>
    </citation>
    <scope>NUCLEOTIDE SEQUENCE [LARGE SCALE GENOMIC DNA]</scope>
    <source>
        <strain evidence="5 6">B9</strain>
    </source>
</reference>
<keyword evidence="3 5" id="KW-0808">Transferase</keyword>
<evidence type="ECO:0000256" key="2">
    <source>
        <dbReference type="ARBA" id="ARBA00022676"/>
    </source>
</evidence>
<evidence type="ECO:0000313" key="5">
    <source>
        <dbReference type="EMBL" id="TDK20484.1"/>
    </source>
</evidence>
<accession>A0A4R5TPR2</accession>
<sequence>MTPASQGHTSAVSVCAVIVTHRPDVTLLRRAVAAISRQVGGLVLVDNATRCDAFEALVAELTSDGGRVLRNPGNLGLAAGFNAGIGAAREAGFSHVLLLDQDSVAEPSMVEALLDGLASLSRQQKVAAVGAQFVDPRNGVVGPFVRIGFPFNRKLPGGPGERVRCDFLISSGSLVPLDVIDDVGAMDEALFIDNVDMDWSFRARHLGYQLYGVCDARMQHSIGDALRPSRFRRRGVFIHSPLRLYYLTRNRLLLYRRPHTPAKWVAQDLPRLAGKFMRMALLIPPRGENARAMLHGIRDGLVGRSGPRP</sequence>
<proteinExistence type="inferred from homology"/>
<comment type="similarity">
    <text evidence="1">Belongs to the glycosyltransferase 2 family.</text>
</comment>
<gene>
    <name evidence="5" type="ORF">E2F46_15885</name>
</gene>
<dbReference type="Proteomes" id="UP000294796">
    <property type="component" value="Unassembled WGS sequence"/>
</dbReference>
<keyword evidence="2" id="KW-0328">Glycosyltransferase</keyword>
<evidence type="ECO:0000256" key="1">
    <source>
        <dbReference type="ARBA" id="ARBA00006739"/>
    </source>
</evidence>
<evidence type="ECO:0000256" key="3">
    <source>
        <dbReference type="ARBA" id="ARBA00022679"/>
    </source>
</evidence>